<dbReference type="PIRSF" id="PIRSF037347">
    <property type="entry name" value="STHK_CHASE2_PAS_prd"/>
    <property type="match status" value="1"/>
</dbReference>
<dbReference type="Gene3D" id="3.30.565.10">
    <property type="entry name" value="Histidine kinase-like ATPase, C-terminal domain"/>
    <property type="match status" value="1"/>
</dbReference>
<dbReference type="SMART" id="SM01080">
    <property type="entry name" value="CHASE2"/>
    <property type="match status" value="1"/>
</dbReference>
<feature type="transmembrane region" description="Helical" evidence="10">
    <location>
        <begin position="359"/>
        <end position="376"/>
    </location>
</feature>
<evidence type="ECO:0000256" key="6">
    <source>
        <dbReference type="ARBA" id="ARBA00022741"/>
    </source>
</evidence>
<dbReference type="GO" id="GO:0005524">
    <property type="term" value="F:ATP binding"/>
    <property type="evidence" value="ECO:0007669"/>
    <property type="project" value="UniProtKB-KW"/>
</dbReference>
<dbReference type="FunFam" id="3.30.565.10:FF:000006">
    <property type="entry name" value="Sensor histidine kinase WalK"/>
    <property type="match status" value="1"/>
</dbReference>
<gene>
    <name evidence="12" type="ORF">SAMN05216466_12013</name>
</gene>
<evidence type="ECO:0000259" key="11">
    <source>
        <dbReference type="PROSITE" id="PS50109"/>
    </source>
</evidence>
<dbReference type="RefSeq" id="WP_090691740.1">
    <property type="nucleotide sequence ID" value="NZ_CADERL010000032.1"/>
</dbReference>
<evidence type="ECO:0000256" key="2">
    <source>
        <dbReference type="ARBA" id="ARBA00004429"/>
    </source>
</evidence>
<dbReference type="GO" id="GO:0000156">
    <property type="term" value="F:phosphorelay response regulator activity"/>
    <property type="evidence" value="ECO:0007669"/>
    <property type="project" value="TreeGrafter"/>
</dbReference>
<dbReference type="SUPFAM" id="SSF55874">
    <property type="entry name" value="ATPase domain of HSP90 chaperone/DNA topoisomerase II/histidine kinase"/>
    <property type="match status" value="1"/>
</dbReference>
<protein>
    <recommendedName>
        <fullName evidence="3">histidine kinase</fullName>
        <ecNumber evidence="3">2.7.13.3</ecNumber>
    </recommendedName>
</protein>
<reference evidence="12 13" key="1">
    <citation type="submission" date="2016-10" db="EMBL/GenBank/DDBJ databases">
        <authorList>
            <person name="de Groot N.N."/>
        </authorList>
    </citation>
    <scope>NUCLEOTIDE SEQUENCE [LARGE SCALE GENOMIC DNA]</scope>
    <source>
        <strain evidence="12 13">LMG 2247</strain>
    </source>
</reference>
<dbReference type="OrthoDB" id="9806704at2"/>
<dbReference type="GO" id="GO:0007234">
    <property type="term" value="P:osmosensory signaling via phosphorelay pathway"/>
    <property type="evidence" value="ECO:0007669"/>
    <property type="project" value="TreeGrafter"/>
</dbReference>
<dbReference type="CDD" id="cd00075">
    <property type="entry name" value="HATPase"/>
    <property type="match status" value="1"/>
</dbReference>
<comment type="catalytic activity">
    <reaction evidence="1">
        <text>ATP + protein L-histidine = ADP + protein N-phospho-L-histidine.</text>
        <dbReference type="EC" id="2.7.13.3"/>
    </reaction>
</comment>
<evidence type="ECO:0000256" key="10">
    <source>
        <dbReference type="SAM" id="Phobius"/>
    </source>
</evidence>
<dbReference type="SMART" id="SM00387">
    <property type="entry name" value="HATPase_c"/>
    <property type="match status" value="1"/>
</dbReference>
<evidence type="ECO:0000256" key="1">
    <source>
        <dbReference type="ARBA" id="ARBA00000085"/>
    </source>
</evidence>
<keyword evidence="6" id="KW-0547">Nucleotide-binding</keyword>
<dbReference type="Gene3D" id="3.30.450.20">
    <property type="entry name" value="PAS domain"/>
    <property type="match status" value="1"/>
</dbReference>
<dbReference type="Pfam" id="PF05226">
    <property type="entry name" value="CHASE2"/>
    <property type="match status" value="1"/>
</dbReference>
<dbReference type="InterPro" id="IPR003594">
    <property type="entry name" value="HATPase_dom"/>
</dbReference>
<keyword evidence="5" id="KW-0808">Transferase</keyword>
<dbReference type="GO" id="GO:0030295">
    <property type="term" value="F:protein kinase activator activity"/>
    <property type="evidence" value="ECO:0007669"/>
    <property type="project" value="TreeGrafter"/>
</dbReference>
<evidence type="ECO:0000313" key="13">
    <source>
        <dbReference type="Proteomes" id="UP000199706"/>
    </source>
</evidence>
<keyword evidence="7" id="KW-0418">Kinase</keyword>
<name>A0A1G8J9Z0_9BURK</name>
<evidence type="ECO:0000256" key="9">
    <source>
        <dbReference type="ARBA" id="ARBA00023012"/>
    </source>
</evidence>
<keyword evidence="10" id="KW-1133">Transmembrane helix</keyword>
<keyword evidence="9" id="KW-0902">Two-component regulatory system</keyword>
<dbReference type="EC" id="2.7.13.3" evidence="3"/>
<keyword evidence="10" id="KW-0812">Transmembrane</keyword>
<dbReference type="InterPro" id="IPR050351">
    <property type="entry name" value="BphY/WalK/GraS-like"/>
</dbReference>
<dbReference type="GO" id="GO:0000155">
    <property type="term" value="F:phosphorelay sensor kinase activity"/>
    <property type="evidence" value="ECO:0007669"/>
    <property type="project" value="InterPro"/>
</dbReference>
<evidence type="ECO:0000313" key="12">
    <source>
        <dbReference type="EMBL" id="SDI27797.1"/>
    </source>
</evidence>
<dbReference type="InterPro" id="IPR003661">
    <property type="entry name" value="HisK_dim/P_dom"/>
</dbReference>
<evidence type="ECO:0000256" key="3">
    <source>
        <dbReference type="ARBA" id="ARBA00012438"/>
    </source>
</evidence>
<feature type="transmembrane region" description="Helical" evidence="10">
    <location>
        <begin position="335"/>
        <end position="353"/>
    </location>
</feature>
<dbReference type="GO" id="GO:0005886">
    <property type="term" value="C:plasma membrane"/>
    <property type="evidence" value="ECO:0007669"/>
    <property type="project" value="UniProtKB-SubCell"/>
</dbReference>
<dbReference type="InterPro" id="IPR005467">
    <property type="entry name" value="His_kinase_dom"/>
</dbReference>
<dbReference type="InterPro" id="IPR007890">
    <property type="entry name" value="CHASE2"/>
</dbReference>
<dbReference type="Pfam" id="PF02518">
    <property type="entry name" value="HATPase_c"/>
    <property type="match status" value="1"/>
</dbReference>
<dbReference type="SUPFAM" id="SSF47384">
    <property type="entry name" value="Homodimeric domain of signal transducing histidine kinase"/>
    <property type="match status" value="1"/>
</dbReference>
<accession>A0A1G8J9Z0</accession>
<dbReference type="PANTHER" id="PTHR42878:SF7">
    <property type="entry name" value="SENSOR HISTIDINE KINASE GLRK"/>
    <property type="match status" value="1"/>
</dbReference>
<dbReference type="InterPro" id="IPR036097">
    <property type="entry name" value="HisK_dim/P_sf"/>
</dbReference>
<dbReference type="InterPro" id="IPR004358">
    <property type="entry name" value="Sig_transdc_His_kin-like_C"/>
</dbReference>
<comment type="subcellular location">
    <subcellularLocation>
        <location evidence="2">Cell inner membrane</location>
        <topology evidence="2">Multi-pass membrane protein</topology>
    </subcellularLocation>
</comment>
<dbReference type="PROSITE" id="PS50109">
    <property type="entry name" value="HIS_KIN"/>
    <property type="match status" value="1"/>
</dbReference>
<evidence type="ECO:0000256" key="8">
    <source>
        <dbReference type="ARBA" id="ARBA00022840"/>
    </source>
</evidence>
<dbReference type="PRINTS" id="PR00344">
    <property type="entry name" value="BCTRLSENSOR"/>
</dbReference>
<dbReference type="PANTHER" id="PTHR42878">
    <property type="entry name" value="TWO-COMPONENT HISTIDINE KINASE"/>
    <property type="match status" value="1"/>
</dbReference>
<keyword evidence="4" id="KW-0597">Phosphoprotein</keyword>
<evidence type="ECO:0000256" key="7">
    <source>
        <dbReference type="ARBA" id="ARBA00022777"/>
    </source>
</evidence>
<sequence>MSLDPRARLGRPAGRRFLLEWGAIGCLGIAVILASALGRWTAGVDHLVYDRFLVLHKQPALSDIVVVEIDNASVDRLGRWPWPRSVHANLLAQLAKAKPAAVIYDVLFTEPAADDVQLAHAISLSPTYLPVLLSPEDSDGQRVVEKPVQSFAEAAAGLGHINMEVDGDGIVRSVALFEGDAHSRWPQLMVPVWRAIKSGAIHLAQPVEHLAGFRDRTLERVDEARFLIPFSLNAANYAHVSFASVVAGEVPPEQLRGRLVLIGVTASGLFDRFATPVSGELGPLPGVFIHANVLDTLLTGRAIDPVPALPVVLVALLPLAVLLAGFLVLSPRRSLLLTLGLSFVITGGSAALLYGARLWMSPVPAVLGLIVVYPIWNWRRLEMTMTYLRKELQRLADEPHLLPETPPRRREFGGDVLEQHMALMAQAAQRVQDMKRFVWDSLDSVPEPILVSDVRGIVLIANHAAMAHFARLGSLRPQGRPMREVLGDLALVKTIDDGTEGGDAENDALARTHWPAILDPARREFADLMAHGIEVRDLTERDHLLRYATCTNEEGEVTGWIAGLVDVSALHAAERQREDALRLLSHDMRSPQASILALVEIERARIESDHVHELLERIARYSRRALTLADDFVQLARAESQAYVLEPVSLSELTIDASDEVWPQAHAKQIHMETESADDDGYWICADRSLMTRALVNIMNNAVKYSPPGSRITCTIGAVNGLPRRVQCTIRDQGYGIPLEQQSRLFQRFHRFHEAEQPETGGAGLGMAFVKTVVTRHGGDVRVDSAPGKGTAFTLLLPALDDTKLDTQLEHA</sequence>
<feature type="transmembrane region" description="Helical" evidence="10">
    <location>
        <begin position="21"/>
        <end position="42"/>
    </location>
</feature>
<keyword evidence="10" id="KW-0472">Membrane</keyword>
<keyword evidence="8" id="KW-0067">ATP-binding</keyword>
<evidence type="ECO:0000256" key="5">
    <source>
        <dbReference type="ARBA" id="ARBA00022679"/>
    </source>
</evidence>
<dbReference type="Gene3D" id="1.10.287.130">
    <property type="match status" value="1"/>
</dbReference>
<evidence type="ECO:0000256" key="4">
    <source>
        <dbReference type="ARBA" id="ARBA00022553"/>
    </source>
</evidence>
<dbReference type="SMART" id="SM00388">
    <property type="entry name" value="HisKA"/>
    <property type="match status" value="1"/>
</dbReference>
<dbReference type="Proteomes" id="UP000199706">
    <property type="component" value="Unassembled WGS sequence"/>
</dbReference>
<dbReference type="InterPro" id="IPR017181">
    <property type="entry name" value="Sig_transdc_His_kin_CHASE2"/>
</dbReference>
<dbReference type="InterPro" id="IPR036890">
    <property type="entry name" value="HATPase_C_sf"/>
</dbReference>
<feature type="domain" description="Histidine kinase" evidence="11">
    <location>
        <begin position="583"/>
        <end position="801"/>
    </location>
</feature>
<dbReference type="EMBL" id="FNCJ01000020">
    <property type="protein sequence ID" value="SDI27797.1"/>
    <property type="molecule type" value="Genomic_DNA"/>
</dbReference>
<dbReference type="CDD" id="cd00082">
    <property type="entry name" value="HisKA"/>
    <property type="match status" value="1"/>
</dbReference>
<proteinExistence type="predicted"/>
<feature type="transmembrane region" description="Helical" evidence="10">
    <location>
        <begin position="308"/>
        <end position="328"/>
    </location>
</feature>
<organism evidence="12 13">
    <name type="scientific">Paraburkholderia phenazinium</name>
    <dbReference type="NCBI Taxonomy" id="60549"/>
    <lineage>
        <taxon>Bacteria</taxon>
        <taxon>Pseudomonadati</taxon>
        <taxon>Pseudomonadota</taxon>
        <taxon>Betaproteobacteria</taxon>
        <taxon>Burkholderiales</taxon>
        <taxon>Burkholderiaceae</taxon>
        <taxon>Paraburkholderia</taxon>
    </lineage>
</organism>
<dbReference type="AlphaFoldDB" id="A0A1G8J9Z0"/>